<dbReference type="InterPro" id="IPR017439">
    <property type="entry name" value="Amidohydrolase"/>
</dbReference>
<dbReference type="PANTHER" id="PTHR11014">
    <property type="entry name" value="PEPTIDASE M20 FAMILY MEMBER"/>
    <property type="match status" value="1"/>
</dbReference>
<protein>
    <submittedName>
        <fullName evidence="2">Amidohydrolase</fullName>
    </submittedName>
</protein>
<evidence type="ECO:0000259" key="1">
    <source>
        <dbReference type="Pfam" id="PF07687"/>
    </source>
</evidence>
<keyword evidence="3" id="KW-1185">Reference proteome</keyword>
<dbReference type="InterPro" id="IPR002933">
    <property type="entry name" value="Peptidase_M20"/>
</dbReference>
<dbReference type="PIRSF" id="PIRSF005962">
    <property type="entry name" value="Pept_M20D_amidohydro"/>
    <property type="match status" value="1"/>
</dbReference>
<name>A0ABS6E4T7_9FIRM</name>
<dbReference type="Proteomes" id="UP000749471">
    <property type="component" value="Unassembled WGS sequence"/>
</dbReference>
<dbReference type="InterPro" id="IPR011650">
    <property type="entry name" value="Peptidase_M20_dimer"/>
</dbReference>
<dbReference type="Pfam" id="PF07687">
    <property type="entry name" value="M20_dimer"/>
    <property type="match status" value="1"/>
</dbReference>
<dbReference type="PANTHER" id="PTHR11014:SF63">
    <property type="entry name" value="METALLOPEPTIDASE, PUTATIVE (AFU_ORTHOLOGUE AFUA_6G09600)-RELATED"/>
    <property type="match status" value="1"/>
</dbReference>
<accession>A0ABS6E4T7</accession>
<evidence type="ECO:0000313" key="2">
    <source>
        <dbReference type="EMBL" id="MBU5437928.1"/>
    </source>
</evidence>
<dbReference type="CDD" id="cd03886">
    <property type="entry name" value="M20_Acy1"/>
    <property type="match status" value="1"/>
</dbReference>
<proteinExistence type="predicted"/>
<dbReference type="NCBIfam" id="TIGR01891">
    <property type="entry name" value="amidohydrolases"/>
    <property type="match status" value="1"/>
</dbReference>
<feature type="domain" description="Peptidase M20 dimerisation" evidence="1">
    <location>
        <begin position="182"/>
        <end position="275"/>
    </location>
</feature>
<dbReference type="EMBL" id="JAHLPM010000005">
    <property type="protein sequence ID" value="MBU5437928.1"/>
    <property type="molecule type" value="Genomic_DNA"/>
</dbReference>
<evidence type="ECO:0000313" key="3">
    <source>
        <dbReference type="Proteomes" id="UP000749471"/>
    </source>
</evidence>
<organism evidence="2 3">
    <name type="scientific">Tissierella simiarum</name>
    <dbReference type="NCBI Taxonomy" id="2841534"/>
    <lineage>
        <taxon>Bacteria</taxon>
        <taxon>Bacillati</taxon>
        <taxon>Bacillota</taxon>
        <taxon>Tissierellia</taxon>
        <taxon>Tissierellales</taxon>
        <taxon>Tissierellaceae</taxon>
        <taxon>Tissierella</taxon>
    </lineage>
</organism>
<reference evidence="2 3" key="1">
    <citation type="submission" date="2021-06" db="EMBL/GenBank/DDBJ databases">
        <authorList>
            <person name="Sun Q."/>
            <person name="Li D."/>
        </authorList>
    </citation>
    <scope>NUCLEOTIDE SEQUENCE [LARGE SCALE GENOMIC DNA]</scope>
    <source>
        <strain evidence="2 3">MSJ-40</strain>
    </source>
</reference>
<gene>
    <name evidence="2" type="ORF">KQI42_07910</name>
</gene>
<dbReference type="Pfam" id="PF01546">
    <property type="entry name" value="Peptidase_M20"/>
    <property type="match status" value="1"/>
</dbReference>
<sequence length="386" mass="42502">MKISEIKNWVIDIRRDFHQHPELGMEEYRTRDKIIGYLNDMGIENKIVAGTGVLGIIKGAKEGKTVALRADIDALPMEDKKEVAYRSKVQGKMHCCGHDAHASILLGTAKILNDMREDLRGTVKLFFQPAEETTGGAKPMIEEGVMENPRVDGVFGLHVDSELEVGHIGIKYGQMSAASDMIKIIIYGKNSHGAYPHEGVDAISIASQVVNSIQTIVSRNIDPRSSAVVTIGTINGGYAGNIIADKVEMIGIVRTLNKGARELVLNKLEDIVENLPRTLGGRGELIRTEGYTALINDDEMVKIVHTNGMEFLGEENVHQLKHPSFGVEDFSFFSEVRPGAFFHLGSGNKEKGIIHKGHTPYFDIDEDALSLGVELQVMNVLKFLDK</sequence>
<comment type="caution">
    <text evidence="2">The sequence shown here is derived from an EMBL/GenBank/DDBJ whole genome shotgun (WGS) entry which is preliminary data.</text>
</comment>